<dbReference type="AlphaFoldDB" id="A0A8J6N0L6"/>
<dbReference type="Proteomes" id="UP000650524">
    <property type="component" value="Unassembled WGS sequence"/>
</dbReference>
<feature type="transmembrane region" description="Helical" evidence="1">
    <location>
        <begin position="203"/>
        <end position="226"/>
    </location>
</feature>
<keyword evidence="1" id="KW-1133">Transmembrane helix</keyword>
<gene>
    <name evidence="2" type="ORF">H8E19_11255</name>
</gene>
<proteinExistence type="predicted"/>
<accession>A0A8J6N0L6</accession>
<keyword evidence="1" id="KW-0472">Membrane</keyword>
<dbReference type="Pfam" id="PF20340">
    <property type="entry name" value="DUF6635"/>
    <property type="match status" value="2"/>
</dbReference>
<keyword evidence="1" id="KW-0812">Transmembrane</keyword>
<evidence type="ECO:0000313" key="3">
    <source>
        <dbReference type="Proteomes" id="UP000650524"/>
    </source>
</evidence>
<evidence type="ECO:0000313" key="2">
    <source>
        <dbReference type="EMBL" id="MBC8177971.1"/>
    </source>
</evidence>
<dbReference type="EMBL" id="JACNJD010000247">
    <property type="protein sequence ID" value="MBC8177971.1"/>
    <property type="molecule type" value="Genomic_DNA"/>
</dbReference>
<feature type="transmembrane region" description="Helical" evidence="1">
    <location>
        <begin position="233"/>
        <end position="261"/>
    </location>
</feature>
<evidence type="ECO:0000256" key="1">
    <source>
        <dbReference type="SAM" id="Phobius"/>
    </source>
</evidence>
<comment type="caution">
    <text evidence="2">The sequence shown here is derived from an EMBL/GenBank/DDBJ whole genome shotgun (WGS) entry which is preliminary data.</text>
</comment>
<sequence>MSEIIQKEEVDRAELAVDKAIRKYIQSRKEKVPGFVKKHFSFPGVLELNKKAIGSDLYKAPVNMIWLLPYTGLKASSSLLRRVGLQRIPSSIENLPVGFTTDVQKEVTWLIFTELLQISYLQGKRKSGKDALLEEILDQPEISSIFAAALSKIYSKSRNPEFRHALEINLLEYSKSRTAAADLAGSLISLSVGAAMFNKMTPGAFTAGGALAAAIAQQAAISNFVLGPTLGSLYYGIFPASTSVALLTASTGTILAALAILSSFSGVITDPIQSKLGIHGRRLNRLIDSLEKELKGLGDSSFKIRDQYIARVFDLLDLVMKAARTAV</sequence>
<name>A0A8J6N0L6_9DELT</name>
<protein>
    <submittedName>
        <fullName evidence="2">Uncharacterized protein</fullName>
    </submittedName>
</protein>
<reference evidence="2 3" key="1">
    <citation type="submission" date="2020-08" db="EMBL/GenBank/DDBJ databases">
        <title>Bridging the membrane lipid divide: bacteria of the FCB group superphylum have the potential to synthesize archaeal ether lipids.</title>
        <authorList>
            <person name="Villanueva L."/>
            <person name="Von Meijenfeldt F.A.B."/>
            <person name="Westbye A.B."/>
            <person name="Yadav S."/>
            <person name="Hopmans E.C."/>
            <person name="Dutilh B.E."/>
            <person name="Sinninghe Damste J.S."/>
        </authorList>
    </citation>
    <scope>NUCLEOTIDE SEQUENCE [LARGE SCALE GENOMIC DNA]</scope>
    <source>
        <strain evidence="2">NIOZ-UU27</strain>
    </source>
</reference>
<organism evidence="2 3">
    <name type="scientific">Candidatus Desulfacyla euxinica</name>
    <dbReference type="NCBI Taxonomy" id="2841693"/>
    <lineage>
        <taxon>Bacteria</taxon>
        <taxon>Deltaproteobacteria</taxon>
        <taxon>Candidatus Desulfacyla</taxon>
    </lineage>
</organism>
<dbReference type="InterPro" id="IPR046575">
    <property type="entry name" value="DUF6635"/>
</dbReference>